<feature type="compositionally biased region" description="Basic and acidic residues" evidence="1">
    <location>
        <begin position="116"/>
        <end position="128"/>
    </location>
</feature>
<gene>
    <name evidence="2" type="ORF">PCOR1329_LOCUS28105</name>
</gene>
<feature type="non-terminal residue" evidence="2">
    <location>
        <position position="1"/>
    </location>
</feature>
<keyword evidence="3" id="KW-1185">Reference proteome</keyword>
<feature type="region of interest" description="Disordered" evidence="1">
    <location>
        <begin position="42"/>
        <end position="62"/>
    </location>
</feature>
<evidence type="ECO:0000256" key="1">
    <source>
        <dbReference type="SAM" id="MobiDB-lite"/>
    </source>
</evidence>
<name>A0ABN9SCH2_9DINO</name>
<organism evidence="2 3">
    <name type="scientific">Prorocentrum cordatum</name>
    <dbReference type="NCBI Taxonomy" id="2364126"/>
    <lineage>
        <taxon>Eukaryota</taxon>
        <taxon>Sar</taxon>
        <taxon>Alveolata</taxon>
        <taxon>Dinophyceae</taxon>
        <taxon>Prorocentrales</taxon>
        <taxon>Prorocentraceae</taxon>
        <taxon>Prorocentrum</taxon>
    </lineage>
</organism>
<feature type="compositionally biased region" description="Gly residues" evidence="1">
    <location>
        <begin position="129"/>
        <end position="143"/>
    </location>
</feature>
<comment type="caution">
    <text evidence="2">The sequence shown here is derived from an EMBL/GenBank/DDBJ whole genome shotgun (WGS) entry which is preliminary data.</text>
</comment>
<dbReference type="EMBL" id="CAUYUJ010010313">
    <property type="protein sequence ID" value="CAK0829018.1"/>
    <property type="molecule type" value="Genomic_DNA"/>
</dbReference>
<evidence type="ECO:0000313" key="3">
    <source>
        <dbReference type="Proteomes" id="UP001189429"/>
    </source>
</evidence>
<feature type="region of interest" description="Disordered" evidence="1">
    <location>
        <begin position="116"/>
        <end position="155"/>
    </location>
</feature>
<reference evidence="2" key="1">
    <citation type="submission" date="2023-10" db="EMBL/GenBank/DDBJ databases">
        <authorList>
            <person name="Chen Y."/>
            <person name="Shah S."/>
            <person name="Dougan E. K."/>
            <person name="Thang M."/>
            <person name="Chan C."/>
        </authorList>
    </citation>
    <scope>NUCLEOTIDE SEQUENCE [LARGE SCALE GENOMIC DNA]</scope>
</reference>
<proteinExistence type="predicted"/>
<feature type="region of interest" description="Disordered" evidence="1">
    <location>
        <begin position="1"/>
        <end position="22"/>
    </location>
</feature>
<sequence>TALPPKPTNLPLAPLRGPRAGRASHGAVLPVIECSGKVCEHLSRQRLSEESKQPEETEADKAKRELAERVLLSAQDASMQAARRAAEREGPLDPEYIYDEAFKAAEAAIEAAHVEGGRGCDDRRDPGAGREGGLAVGDLGGNEDGQPAGQPGRGELRGATVVLNQVAASGASDVVVTSATQAALGGVVGTVTLTSIGPAGFASAIGSIAGKHVADYSGGDEELGSLVGSVGAGALAGAFAGSAFGPPGTLAGFAAGATLGTAQYYTARLIQKAVDRTWDCVEEKVKAAREEREKAKAAAAPESA</sequence>
<dbReference type="Proteomes" id="UP001189429">
    <property type="component" value="Unassembled WGS sequence"/>
</dbReference>
<evidence type="ECO:0000313" key="2">
    <source>
        <dbReference type="EMBL" id="CAK0829018.1"/>
    </source>
</evidence>
<evidence type="ECO:0008006" key="4">
    <source>
        <dbReference type="Google" id="ProtNLM"/>
    </source>
</evidence>
<accession>A0ABN9SCH2</accession>
<protein>
    <recommendedName>
        <fullName evidence="4">Glycine zipper domain-containing protein</fullName>
    </recommendedName>
</protein>